<dbReference type="AlphaFoldDB" id="A0A0W4ZS26"/>
<dbReference type="GO" id="GO:0031144">
    <property type="term" value="P:proteasome localization"/>
    <property type="evidence" value="ECO:0007669"/>
    <property type="project" value="UniProtKB-UniRule"/>
</dbReference>
<dbReference type="EMBL" id="LFWA01000005">
    <property type="protein sequence ID" value="KTW31181.1"/>
    <property type="molecule type" value="Genomic_DNA"/>
</dbReference>
<dbReference type="GO" id="GO:0005737">
    <property type="term" value="C:cytoplasm"/>
    <property type="evidence" value="ECO:0007669"/>
    <property type="project" value="UniProtKB-SubCell"/>
</dbReference>
<dbReference type="VEuPathDB" id="FungiDB:T551_01254"/>
<dbReference type="GO" id="GO:0071630">
    <property type="term" value="P:nuclear protein quality control by the ubiquitin-proteasome system"/>
    <property type="evidence" value="ECO:0007669"/>
    <property type="project" value="UniProtKB-UniRule"/>
</dbReference>
<comment type="function">
    <text evidence="3">Involved in ubiquitin-mediated protein degradation. Regulatory factor in the ubiquitin/proteasome pathway that controls the turnover of proteasome substrates. Targets proteasomes to the nucleus and facilitates the degradation of nuclear proteins.</text>
</comment>
<dbReference type="GeneID" id="28939772"/>
<proteinExistence type="inferred from homology"/>
<comment type="subcellular location">
    <subcellularLocation>
        <location evidence="3">Cytoplasm</location>
    </subcellularLocation>
    <subcellularLocation>
        <location evidence="3">Nucleus</location>
    </subcellularLocation>
</comment>
<dbReference type="Gene3D" id="1.20.58.1590">
    <property type="entry name" value="Tethering factor for nuclear proteasome Cut8/Sts1"/>
    <property type="match status" value="1"/>
</dbReference>
<evidence type="ECO:0000256" key="2">
    <source>
        <dbReference type="ARBA" id="ARBA00023242"/>
    </source>
</evidence>
<dbReference type="PANTHER" id="PTHR28032:SF1">
    <property type="entry name" value="FI02826P"/>
    <property type="match status" value="1"/>
</dbReference>
<accession>A0A0W4ZS26</accession>
<organism evidence="4 5">
    <name type="scientific">Pneumocystis jirovecii (strain RU7)</name>
    <name type="common">Human pneumocystis pneumonia agent</name>
    <dbReference type="NCBI Taxonomy" id="1408657"/>
    <lineage>
        <taxon>Eukaryota</taxon>
        <taxon>Fungi</taxon>
        <taxon>Dikarya</taxon>
        <taxon>Ascomycota</taxon>
        <taxon>Taphrinomycotina</taxon>
        <taxon>Pneumocystomycetes</taxon>
        <taxon>Pneumocystaceae</taxon>
        <taxon>Pneumocystis</taxon>
    </lineage>
</organism>
<dbReference type="Proteomes" id="UP000053447">
    <property type="component" value="Unassembled WGS sequence"/>
</dbReference>
<keyword evidence="3" id="KW-0963">Cytoplasm</keyword>
<evidence type="ECO:0000313" key="5">
    <source>
        <dbReference type="Proteomes" id="UP000053447"/>
    </source>
</evidence>
<dbReference type="STRING" id="1408657.A0A0W4ZS26"/>
<name>A0A0W4ZS26_PNEJ7</name>
<evidence type="ECO:0000256" key="3">
    <source>
        <dbReference type="RuleBase" id="RU368013"/>
    </source>
</evidence>
<dbReference type="GO" id="GO:0015031">
    <property type="term" value="P:protein transport"/>
    <property type="evidence" value="ECO:0007669"/>
    <property type="project" value="UniProtKB-UniRule"/>
</dbReference>
<comment type="caution">
    <text evidence="4">The sequence shown here is derived from an EMBL/GenBank/DDBJ whole genome shotgun (WGS) entry which is preliminary data.</text>
</comment>
<dbReference type="eggNOG" id="ENOG502RNK4">
    <property type="taxonomic scope" value="Eukaryota"/>
</dbReference>
<keyword evidence="5" id="KW-1185">Reference proteome</keyword>
<comment type="subunit">
    <text evidence="3">Binds the proteasome.</text>
</comment>
<dbReference type="InterPro" id="IPR038422">
    <property type="entry name" value="Cut8/Sts1_sf"/>
</dbReference>
<dbReference type="RefSeq" id="XP_018230171.1">
    <property type="nucleotide sequence ID" value="XM_018373517.1"/>
</dbReference>
<evidence type="ECO:0000313" key="4">
    <source>
        <dbReference type="EMBL" id="KTW31181.1"/>
    </source>
</evidence>
<comment type="similarity">
    <text evidence="1 3">Belongs to the cut8/STS1 family.</text>
</comment>
<dbReference type="GO" id="GO:0031965">
    <property type="term" value="C:nuclear membrane"/>
    <property type="evidence" value="ECO:0007669"/>
    <property type="project" value="TreeGrafter"/>
</dbReference>
<protein>
    <recommendedName>
        <fullName evidence="3">Tethering factor for nuclear proteasome STS1</fullName>
    </recommendedName>
</protein>
<dbReference type="OrthoDB" id="10061064at2759"/>
<dbReference type="Pfam" id="PF08559">
    <property type="entry name" value="Cut8"/>
    <property type="match status" value="1"/>
</dbReference>
<keyword evidence="3" id="KW-0813">Transport</keyword>
<dbReference type="InterPro" id="IPR013868">
    <property type="entry name" value="Cut8/Sts1_fam"/>
</dbReference>
<reference evidence="5" key="1">
    <citation type="journal article" date="2016" name="Nat. Commun.">
        <title>Genome analysis of three Pneumocystis species reveals adaptation mechanisms to life exclusively in mammalian hosts.</title>
        <authorList>
            <person name="Ma L."/>
            <person name="Chen Z."/>
            <person name="Huang D.W."/>
            <person name="Kutty G."/>
            <person name="Ishihara M."/>
            <person name="Wang H."/>
            <person name="Abouelleil A."/>
            <person name="Bishop L."/>
            <person name="Davey E."/>
            <person name="Deng R."/>
            <person name="Deng X."/>
            <person name="Fan L."/>
            <person name="Fantoni G."/>
            <person name="Fitzgerald M."/>
            <person name="Gogineni E."/>
            <person name="Goldberg J.M."/>
            <person name="Handley G."/>
            <person name="Hu X."/>
            <person name="Huber C."/>
            <person name="Jiao X."/>
            <person name="Jones K."/>
            <person name="Levin J.Z."/>
            <person name="Liu Y."/>
            <person name="Macdonald P."/>
            <person name="Melnikov A."/>
            <person name="Raley C."/>
            <person name="Sassi M."/>
            <person name="Sherman B.T."/>
            <person name="Song X."/>
            <person name="Sykes S."/>
            <person name="Tran B."/>
            <person name="Walsh L."/>
            <person name="Xia Y."/>
            <person name="Yang J."/>
            <person name="Young S."/>
            <person name="Zeng Q."/>
            <person name="Zheng X."/>
            <person name="Stephens R."/>
            <person name="Nusbaum C."/>
            <person name="Birren B.W."/>
            <person name="Azadi P."/>
            <person name="Lempicki R.A."/>
            <person name="Cuomo C.A."/>
            <person name="Kovacs J.A."/>
        </authorList>
    </citation>
    <scope>NUCLEOTIDE SEQUENCE [LARGE SCALE GENOMIC DNA]</scope>
    <source>
        <strain evidence="5">RU7</strain>
    </source>
</reference>
<dbReference type="GO" id="GO:0070628">
    <property type="term" value="F:proteasome binding"/>
    <property type="evidence" value="ECO:0007669"/>
    <property type="project" value="TreeGrafter"/>
</dbReference>
<keyword evidence="3" id="KW-0653">Protein transport</keyword>
<gene>
    <name evidence="4" type="ORF">T551_01254</name>
</gene>
<evidence type="ECO:0000256" key="1">
    <source>
        <dbReference type="ARBA" id="ARBA00006199"/>
    </source>
</evidence>
<sequence>MVDFSKISEHFRRLHKKMEKRSPVTYVQTHSGSRLNLPKNTLNPLGIVNDVLNKVCSGNLSRKSLKRKISEYEEMQCTSSSSPFVFNYKKPRMTCYGRSLPITRLLEHLDSSSLCDIIQTLVNRHPTLLLEVASLSSRPDLSSVISTLNGMEEQVRRSFPYGGDSMGEYAYNRIRPVLQALMDALLEYTRIFLPPYESNKSLTLTFLDHITSMAHRFPEWNNPEHNYIKEELYHEISSAWISVILSIGKEGWGGINGYEWMKKLIKHNEAGRGRLESVIDVARSELACFFPEKIEDGIFSSPNNKLGFDFASCYQI</sequence>
<dbReference type="PANTHER" id="PTHR28032">
    <property type="entry name" value="FI02826P"/>
    <property type="match status" value="1"/>
</dbReference>
<keyword evidence="2 3" id="KW-0539">Nucleus</keyword>